<dbReference type="InterPro" id="IPR001054">
    <property type="entry name" value="A/G_cyclase"/>
</dbReference>
<proteinExistence type="predicted"/>
<name>A0A2N0BDZ7_9LEPT</name>
<dbReference type="GO" id="GO:0006171">
    <property type="term" value="P:cAMP biosynthetic process"/>
    <property type="evidence" value="ECO:0007669"/>
    <property type="project" value="TreeGrafter"/>
</dbReference>
<feature type="transmembrane region" description="Helical" evidence="1">
    <location>
        <begin position="356"/>
        <end position="372"/>
    </location>
</feature>
<keyword evidence="1" id="KW-0812">Transmembrane</keyword>
<evidence type="ECO:0000259" key="2">
    <source>
        <dbReference type="PROSITE" id="PS50125"/>
    </source>
</evidence>
<feature type="transmembrane region" description="Helical" evidence="1">
    <location>
        <begin position="272"/>
        <end position="292"/>
    </location>
</feature>
<dbReference type="PANTHER" id="PTHR43081">
    <property type="entry name" value="ADENYLATE CYCLASE, TERMINAL-DIFFERENTIATION SPECIFIC-RELATED"/>
    <property type="match status" value="1"/>
</dbReference>
<feature type="transmembrane region" description="Helical" evidence="1">
    <location>
        <begin position="299"/>
        <end position="317"/>
    </location>
</feature>
<dbReference type="SUPFAM" id="SSF55073">
    <property type="entry name" value="Nucleotide cyclase"/>
    <property type="match status" value="1"/>
</dbReference>
<dbReference type="OrthoDB" id="338211at2"/>
<gene>
    <name evidence="3" type="ORF">CH379_01095</name>
</gene>
<comment type="caution">
    <text evidence="3">The sequence shown here is derived from an EMBL/GenBank/DDBJ whole genome shotgun (WGS) entry which is preliminary data.</text>
</comment>
<feature type="transmembrane region" description="Helical" evidence="1">
    <location>
        <begin position="235"/>
        <end position="252"/>
    </location>
</feature>
<feature type="transmembrane region" description="Helical" evidence="1">
    <location>
        <begin position="329"/>
        <end position="349"/>
    </location>
</feature>
<evidence type="ECO:0000256" key="1">
    <source>
        <dbReference type="SAM" id="Phobius"/>
    </source>
</evidence>
<accession>A0A2N0BDZ7</accession>
<keyword evidence="1" id="KW-0472">Membrane</keyword>
<reference evidence="3" key="1">
    <citation type="submission" date="2017-07" db="EMBL/GenBank/DDBJ databases">
        <title>Leptospira spp. isolated from tropical soils.</title>
        <authorList>
            <person name="Thibeaux R."/>
            <person name="Iraola G."/>
            <person name="Ferres I."/>
            <person name="Bierque E."/>
            <person name="Girault D."/>
            <person name="Soupe-Gilbert M.-E."/>
            <person name="Picardeau M."/>
            <person name="Goarant C."/>
        </authorList>
    </citation>
    <scope>NUCLEOTIDE SEQUENCE [LARGE SCALE GENOMIC DNA]</scope>
    <source>
        <strain evidence="3">ATI7-C-A5</strain>
    </source>
</reference>
<dbReference type="PROSITE" id="PS51257">
    <property type="entry name" value="PROKAR_LIPOPROTEIN"/>
    <property type="match status" value="1"/>
</dbReference>
<dbReference type="EMBL" id="NPEF01000005">
    <property type="protein sequence ID" value="PJZ94764.1"/>
    <property type="molecule type" value="Genomic_DNA"/>
</dbReference>
<feature type="transmembrane region" description="Helical" evidence="1">
    <location>
        <begin position="384"/>
        <end position="403"/>
    </location>
</feature>
<feature type="transmembrane region" description="Helical" evidence="1">
    <location>
        <begin position="205"/>
        <end position="228"/>
    </location>
</feature>
<dbReference type="Pfam" id="PF07695">
    <property type="entry name" value="7TMR-DISM_7TM"/>
    <property type="match status" value="1"/>
</dbReference>
<dbReference type="AlphaFoldDB" id="A0A2N0BDZ7"/>
<dbReference type="CDD" id="cd07302">
    <property type="entry name" value="CHD"/>
    <property type="match status" value="1"/>
</dbReference>
<feature type="domain" description="Guanylate cyclase" evidence="2">
    <location>
        <begin position="458"/>
        <end position="584"/>
    </location>
</feature>
<keyword evidence="1" id="KW-1133">Transmembrane helix</keyword>
<dbReference type="PANTHER" id="PTHR43081:SF1">
    <property type="entry name" value="ADENYLATE CYCLASE, TERMINAL-DIFFERENTIATION SPECIFIC"/>
    <property type="match status" value="1"/>
</dbReference>
<dbReference type="Gene3D" id="3.30.70.1230">
    <property type="entry name" value="Nucleotide cyclase"/>
    <property type="match status" value="1"/>
</dbReference>
<dbReference type="GO" id="GO:0004016">
    <property type="term" value="F:adenylate cyclase activity"/>
    <property type="evidence" value="ECO:0007669"/>
    <property type="project" value="UniProtKB-ARBA"/>
</dbReference>
<sequence length="710" mass="80626">MRYRIILIHILFILCIVSVFSCGGGDFSPIEIPKAERGVLDLREWDFDNDGPALLEGEFGFLWNELSERSWTDVSSFATVPKTWVKLTDARGANYPSYGYATYFLKIKLPTSAVEKELALQSDISETAYEIYANSRKLGEIGTVAKNAESAKPAWNKKIFSFFNAEKEIELKILISNFHHSRGGLTGKFYLGLEPAVQSIREKRLALEVFVFGSLAIMALYHLTLFYLRRDEKSVLYFGLLCLVYCFRALSTGENLIQVIFPGLDYSIHSKIVYLSFYLTVPIFAAFFRSLFPTEFPTYAYYTILSVGGLASSVVLITNPSFFTGTIDFYYAFTFAVFFYGFYVLVSAILKKRNGAVLLLSGLLVFFALFIQDTLYNKRIINTGYFSPIGLLAMLFSQAFLLARRYSQAFGAIVDLTATLNKTNNSYGLFVPREFLKILNENDFIDVKLGDTAEEEMTILYNEIRPAQFVTDRDSAKENFEFINSYLGKVGPLIRDKNGFIDKYFGDAFLSLFSQRTDDALESAVEIQSILREINMYRIGKGKEPVRVGSGIHRGPIVLGTIGEAERMEGAVMSASVTIATRVGQLCRLFDSAILMTDHVLFNLETPENYHTRVLDRIQLKGHNSVVTILEVFNGQPGPILSQFMDTKEEFERGIAHFRERNFEEACVVFNRVLERNKLDRPARWYLEKSIHYCRFGSPNNWDGITVLEV</sequence>
<dbReference type="InterPro" id="IPR011623">
    <property type="entry name" value="7TMR_DISM_rcpt_extracell_dom1"/>
</dbReference>
<dbReference type="Pfam" id="PF00211">
    <property type="entry name" value="Guanylate_cyc"/>
    <property type="match status" value="1"/>
</dbReference>
<dbReference type="InterPro" id="IPR029787">
    <property type="entry name" value="Nucleotide_cyclase"/>
</dbReference>
<evidence type="ECO:0000313" key="3">
    <source>
        <dbReference type="EMBL" id="PJZ94764.1"/>
    </source>
</evidence>
<protein>
    <submittedName>
        <fullName evidence="3">Adenylate/guanylate cyclase domain-containing protein</fullName>
    </submittedName>
</protein>
<dbReference type="RefSeq" id="WP_100764494.1">
    <property type="nucleotide sequence ID" value="NZ_NPEF02000008.1"/>
</dbReference>
<dbReference type="GO" id="GO:0035556">
    <property type="term" value="P:intracellular signal transduction"/>
    <property type="evidence" value="ECO:0007669"/>
    <property type="project" value="InterPro"/>
</dbReference>
<organism evidence="3">
    <name type="scientific">Leptospira ellisii</name>
    <dbReference type="NCBI Taxonomy" id="2023197"/>
    <lineage>
        <taxon>Bacteria</taxon>
        <taxon>Pseudomonadati</taxon>
        <taxon>Spirochaetota</taxon>
        <taxon>Spirochaetia</taxon>
        <taxon>Leptospirales</taxon>
        <taxon>Leptospiraceae</taxon>
        <taxon>Leptospira</taxon>
    </lineage>
</organism>
<dbReference type="InterPro" id="IPR050697">
    <property type="entry name" value="Adenylyl/Guanylyl_Cyclase_3/4"/>
</dbReference>
<dbReference type="PROSITE" id="PS50125">
    <property type="entry name" value="GUANYLATE_CYCLASE_2"/>
    <property type="match status" value="1"/>
</dbReference>